<dbReference type="RefSeq" id="WP_189091110.1">
    <property type="nucleotide sequence ID" value="NZ_BMQL01000015.1"/>
</dbReference>
<reference evidence="1" key="2">
    <citation type="submission" date="2020-09" db="EMBL/GenBank/DDBJ databases">
        <authorList>
            <person name="Sun Q."/>
            <person name="Ohkuma M."/>
        </authorList>
    </citation>
    <scope>NUCLEOTIDE SEQUENCE</scope>
    <source>
        <strain evidence="1">JCM 31311</strain>
    </source>
</reference>
<dbReference type="CDD" id="cd01029">
    <property type="entry name" value="TOPRIM_primases"/>
    <property type="match status" value="1"/>
</dbReference>
<sequence>MSLTTAVDTCDLPGLIAQHCGAASVRGLGPRGGTIRDPRPGMAEANASLSVWVNALGTWMWKKRGRNSGQGTAFTFLISLGLSTTEARKELLAFTGQHSTWEQREAVATPAPRDILAEAKRKLADVKPVRRCDLDALRSQLKALRSTDAAAQELARRGLWLPGDLQAVNLHGDLAFLVRGPDGRPYNLKRRRLEGGKSRYQVVFPGLSTPAWCSPNYGRASRLLIVEGELNAAAAWRVITTQGLDFDVQGLPGTDTWPFLEGMDREVWIYADGDSSGESMRARIQELAFAAGATRVHQVPALAEGDFCDVLGSAGVAALSAVLHAERPKFQADVKPALENIAFVPEKPLAAAARMAPTVLVGQPLDMTEWPLVRR</sequence>
<protein>
    <recommendedName>
        <fullName evidence="3">Toprim domain-containing protein</fullName>
    </recommendedName>
</protein>
<dbReference type="AlphaFoldDB" id="A0A918C9X8"/>
<proteinExistence type="predicted"/>
<keyword evidence="2" id="KW-1185">Reference proteome</keyword>
<organism evidence="1 2">
    <name type="scientific">Deinococcus ruber</name>
    <dbReference type="NCBI Taxonomy" id="1848197"/>
    <lineage>
        <taxon>Bacteria</taxon>
        <taxon>Thermotogati</taxon>
        <taxon>Deinococcota</taxon>
        <taxon>Deinococci</taxon>
        <taxon>Deinococcales</taxon>
        <taxon>Deinococcaceae</taxon>
        <taxon>Deinococcus</taxon>
    </lineage>
</organism>
<dbReference type="InterPro" id="IPR034154">
    <property type="entry name" value="TOPRIM_DnaG/twinkle"/>
</dbReference>
<gene>
    <name evidence="1" type="ORF">GCM10008957_27730</name>
</gene>
<comment type="caution">
    <text evidence="1">The sequence shown here is derived from an EMBL/GenBank/DDBJ whole genome shotgun (WGS) entry which is preliminary data.</text>
</comment>
<evidence type="ECO:0008006" key="3">
    <source>
        <dbReference type="Google" id="ProtNLM"/>
    </source>
</evidence>
<accession>A0A918C9X8</accession>
<reference evidence="1" key="1">
    <citation type="journal article" date="2014" name="Int. J. Syst. Evol. Microbiol.">
        <title>Complete genome sequence of Corynebacterium casei LMG S-19264T (=DSM 44701T), isolated from a smear-ripened cheese.</title>
        <authorList>
            <consortium name="US DOE Joint Genome Institute (JGI-PGF)"/>
            <person name="Walter F."/>
            <person name="Albersmeier A."/>
            <person name="Kalinowski J."/>
            <person name="Ruckert C."/>
        </authorList>
    </citation>
    <scope>NUCLEOTIDE SEQUENCE</scope>
    <source>
        <strain evidence="1">JCM 31311</strain>
    </source>
</reference>
<evidence type="ECO:0000313" key="1">
    <source>
        <dbReference type="EMBL" id="GGR13227.1"/>
    </source>
</evidence>
<name>A0A918C9X8_9DEIO</name>
<dbReference type="Proteomes" id="UP000603865">
    <property type="component" value="Unassembled WGS sequence"/>
</dbReference>
<dbReference type="SUPFAM" id="SSF56731">
    <property type="entry name" value="DNA primase core"/>
    <property type="match status" value="1"/>
</dbReference>
<dbReference type="EMBL" id="BMQL01000015">
    <property type="protein sequence ID" value="GGR13227.1"/>
    <property type="molecule type" value="Genomic_DNA"/>
</dbReference>
<evidence type="ECO:0000313" key="2">
    <source>
        <dbReference type="Proteomes" id="UP000603865"/>
    </source>
</evidence>